<keyword evidence="2" id="KW-1185">Reference proteome</keyword>
<dbReference type="GeneID" id="81367760"/>
<name>A0A9W9W6F7_9EURO</name>
<dbReference type="OrthoDB" id="4191831at2759"/>
<reference evidence="1" key="1">
    <citation type="submission" date="2022-12" db="EMBL/GenBank/DDBJ databases">
        <authorList>
            <person name="Petersen C."/>
        </authorList>
    </citation>
    <scope>NUCLEOTIDE SEQUENCE</scope>
    <source>
        <strain evidence="1">IBT 29677</strain>
    </source>
</reference>
<organism evidence="1 2">
    <name type="scientific">Penicillium cosmopolitanum</name>
    <dbReference type="NCBI Taxonomy" id="1131564"/>
    <lineage>
        <taxon>Eukaryota</taxon>
        <taxon>Fungi</taxon>
        <taxon>Dikarya</taxon>
        <taxon>Ascomycota</taxon>
        <taxon>Pezizomycotina</taxon>
        <taxon>Eurotiomycetes</taxon>
        <taxon>Eurotiomycetidae</taxon>
        <taxon>Eurotiales</taxon>
        <taxon>Aspergillaceae</taxon>
        <taxon>Penicillium</taxon>
    </lineage>
</organism>
<sequence>MKAIAWEWKPIPLRKVLLLFRAVLRKPERAYNIRHFCLLSQKSFDSAVESWHPPSCETDCKEEITHFQDVLGHAQHIVKKTAFPDSNTWTQALDNGNPYAFVSILLSQLHNLQSLSLDYTFVWQSGFPGLMLRHALSSKQLSQFNFLTHVDYGANVRRDEMSFGEPLIYEEPGYPECNPKQFPAWFYLTALRSLKIWLRTKKGIELPSPYGRPDLSRLERLILTRATIEENQAPSILSLAPSLKTLHLGMAYRWGKEVALKDGPAIIEGLKYSKESLTNLSFGIEYYPPGKSDLHLQRGEYDLSTPFYGLLKQFPKLRSVEVPVNLLAGWTMEASSDLVSGLPEGVEQLCLRSDYAPVDYDSWHAEEMTELVTYNASKLKAHLPHLKRVWIRRWEYFAQDGETVPLAKAARAACAQEGIHFQVVSDELSNGIWTENRLAPDRKVL</sequence>
<evidence type="ECO:0000313" key="2">
    <source>
        <dbReference type="Proteomes" id="UP001147747"/>
    </source>
</evidence>
<dbReference type="Proteomes" id="UP001147747">
    <property type="component" value="Unassembled WGS sequence"/>
</dbReference>
<evidence type="ECO:0000313" key="1">
    <source>
        <dbReference type="EMBL" id="KAJ5404272.1"/>
    </source>
</evidence>
<dbReference type="EMBL" id="JAPZBU010000005">
    <property type="protein sequence ID" value="KAJ5404272.1"/>
    <property type="molecule type" value="Genomic_DNA"/>
</dbReference>
<reference evidence="1" key="2">
    <citation type="journal article" date="2023" name="IMA Fungus">
        <title>Comparative genomic study of the Penicillium genus elucidates a diverse pangenome and 15 lateral gene transfer events.</title>
        <authorList>
            <person name="Petersen C."/>
            <person name="Sorensen T."/>
            <person name="Nielsen M.R."/>
            <person name="Sondergaard T.E."/>
            <person name="Sorensen J.L."/>
            <person name="Fitzpatrick D.A."/>
            <person name="Frisvad J.C."/>
            <person name="Nielsen K.L."/>
        </authorList>
    </citation>
    <scope>NUCLEOTIDE SEQUENCE</scope>
    <source>
        <strain evidence="1">IBT 29677</strain>
    </source>
</reference>
<dbReference type="AlphaFoldDB" id="A0A9W9W6F7"/>
<gene>
    <name evidence="1" type="ORF">N7509_004143</name>
</gene>
<proteinExistence type="predicted"/>
<dbReference type="RefSeq" id="XP_056491514.1">
    <property type="nucleotide sequence ID" value="XM_056628780.1"/>
</dbReference>
<comment type="caution">
    <text evidence="1">The sequence shown here is derived from an EMBL/GenBank/DDBJ whole genome shotgun (WGS) entry which is preliminary data.</text>
</comment>
<protein>
    <submittedName>
        <fullName evidence="1">Uncharacterized protein</fullName>
    </submittedName>
</protein>
<dbReference type="SUPFAM" id="SSF52047">
    <property type="entry name" value="RNI-like"/>
    <property type="match status" value="1"/>
</dbReference>
<accession>A0A9W9W6F7</accession>